<dbReference type="EMBL" id="UOEU01001047">
    <property type="protein sequence ID" value="VAW43222.1"/>
    <property type="molecule type" value="Genomic_DNA"/>
</dbReference>
<gene>
    <name evidence="2" type="ORF">MNBD_CHLOROFLEXI01-695</name>
</gene>
<protein>
    <submittedName>
        <fullName evidence="2">Uncharacterized protein</fullName>
    </submittedName>
</protein>
<feature type="transmembrane region" description="Helical" evidence="1">
    <location>
        <begin position="28"/>
        <end position="51"/>
    </location>
</feature>
<evidence type="ECO:0000256" key="1">
    <source>
        <dbReference type="SAM" id="Phobius"/>
    </source>
</evidence>
<accession>A0A3B0VVU2</accession>
<dbReference type="AlphaFoldDB" id="A0A3B0VVU2"/>
<keyword evidence="1" id="KW-1133">Transmembrane helix</keyword>
<sequence>MSNRVSQGSESADQPSALAKKKKRPLRLVGLLLIIFSVLFGWFLLIAFLGWQSGQQQLLDKQFAQLDRQVELAEADIAQGNYQLALTRLEWVLERDAKADGAQALREQALLGLGATPEPTPVTAVTVTPVSTRLPTATPGAIDSPNDELLRIQRLVATKFWEEALPALLAFQQQFPSFERRETDQLLFDVYLNYGLDLITGEQVELGMFYLSQAQRLGDLPQSVIDYQTWAELYTQGISFYGVNWDASAYYFRDLCLAAPFYRSSCEQLFTVLLSLADQYAVAQDWCPAQLLYEEASQQQTTAVLIEKRTEAQEMCLLATPTPSEPITDTVPITDTSPFIGGAPFLLPTSTPATP</sequence>
<reference evidence="2" key="1">
    <citation type="submission" date="2018-06" db="EMBL/GenBank/DDBJ databases">
        <authorList>
            <person name="Zhirakovskaya E."/>
        </authorList>
    </citation>
    <scope>NUCLEOTIDE SEQUENCE</scope>
</reference>
<proteinExistence type="predicted"/>
<keyword evidence="1" id="KW-0472">Membrane</keyword>
<organism evidence="2">
    <name type="scientific">hydrothermal vent metagenome</name>
    <dbReference type="NCBI Taxonomy" id="652676"/>
    <lineage>
        <taxon>unclassified sequences</taxon>
        <taxon>metagenomes</taxon>
        <taxon>ecological metagenomes</taxon>
    </lineage>
</organism>
<keyword evidence="1" id="KW-0812">Transmembrane</keyword>
<evidence type="ECO:0000313" key="2">
    <source>
        <dbReference type="EMBL" id="VAW43222.1"/>
    </source>
</evidence>
<name>A0A3B0VVU2_9ZZZZ</name>